<keyword evidence="2" id="KW-1185">Reference proteome</keyword>
<organism evidence="1 2">
    <name type="scientific">Actibacterium lipolyticum</name>
    <dbReference type="NCBI Taxonomy" id="1524263"/>
    <lineage>
        <taxon>Bacteria</taxon>
        <taxon>Pseudomonadati</taxon>
        <taxon>Pseudomonadota</taxon>
        <taxon>Alphaproteobacteria</taxon>
        <taxon>Rhodobacterales</taxon>
        <taxon>Roseobacteraceae</taxon>
        <taxon>Actibacterium</taxon>
    </lineage>
</organism>
<gene>
    <name evidence="1" type="ORF">COL8621_03471</name>
</gene>
<sequence>MGDERIHITHRIGDVLQRHLHHALPGAFFHLVRIGRTAAAIPYGLPLPFRWDGNWRRGNCLDLPLQMGQPLFPKRGCQDCDQTVILAVAIVTKGFDHRIGQQLRLRPGSKCYLAQQSAAVVKHADDDSTAVIAALEQRCCHLHEAPGQCECFGRIGRGDLLLDRSELALQIGDKWLAFLPIHKAAGPRDAGQPLGHRPPRFLRALRSCKFQPQPPFGHGRAGTDLNQQIGQASSAERLKVFCVQCRFRYHWKPILSWRTLAAVNDKRNADID</sequence>
<reference evidence="2" key="1">
    <citation type="submission" date="2017-05" db="EMBL/GenBank/DDBJ databases">
        <authorList>
            <person name="Rodrigo-Torres L."/>
            <person name="Arahal R. D."/>
            <person name="Lucena T."/>
        </authorList>
    </citation>
    <scope>NUCLEOTIDE SEQUENCE [LARGE SCALE GENOMIC DNA]</scope>
    <source>
        <strain evidence="2">CECT 8621</strain>
    </source>
</reference>
<evidence type="ECO:0000313" key="1">
    <source>
        <dbReference type="EMBL" id="SMX50941.1"/>
    </source>
</evidence>
<accession>A0A238L7X1</accession>
<name>A0A238L7X1_9RHOB</name>
<proteinExistence type="predicted"/>
<evidence type="ECO:0000313" key="2">
    <source>
        <dbReference type="Proteomes" id="UP000202922"/>
    </source>
</evidence>
<dbReference type="AlphaFoldDB" id="A0A238L7X1"/>
<dbReference type="EMBL" id="FXYE01000003">
    <property type="protein sequence ID" value="SMX50941.1"/>
    <property type="molecule type" value="Genomic_DNA"/>
</dbReference>
<dbReference type="Proteomes" id="UP000202922">
    <property type="component" value="Unassembled WGS sequence"/>
</dbReference>
<protein>
    <submittedName>
        <fullName evidence="1">Uncharacterized protein</fullName>
    </submittedName>
</protein>